<feature type="domain" description="Uracil-DNA glycosylase-like" evidence="1">
    <location>
        <begin position="82"/>
        <end position="259"/>
    </location>
</feature>
<dbReference type="KEGG" id="caby:Cabys_947"/>
<name>A0A1J1C6R3_CALAY</name>
<evidence type="ECO:0000313" key="3">
    <source>
        <dbReference type="Proteomes" id="UP000183868"/>
    </source>
</evidence>
<protein>
    <submittedName>
        <fullName evidence="2">Uracil DNA glycosylase superfamily protein</fullName>
    </submittedName>
</protein>
<accession>A0A1J1C6R3</accession>
<dbReference type="Pfam" id="PF03167">
    <property type="entry name" value="UDG"/>
    <property type="match status" value="1"/>
</dbReference>
<evidence type="ECO:0000313" key="2">
    <source>
        <dbReference type="EMBL" id="APF17698.1"/>
    </source>
</evidence>
<reference evidence="2 3" key="1">
    <citation type="submission" date="2016-11" db="EMBL/GenBank/DDBJ databases">
        <title>Genomic analysis of Caldithrix abyssi and proposal of a novel bacterial phylum Caldithrichaeota.</title>
        <authorList>
            <person name="Kublanov I."/>
            <person name="Sigalova O."/>
            <person name="Gavrilov S."/>
            <person name="Lebedinsky A."/>
            <person name="Ivanova N."/>
            <person name="Daum C."/>
            <person name="Reddy T."/>
            <person name="Klenk H.P."/>
            <person name="Goker M."/>
            <person name="Reva O."/>
            <person name="Miroshnichenko M."/>
            <person name="Kyprides N."/>
            <person name="Woyke T."/>
            <person name="Gelfand M."/>
        </authorList>
    </citation>
    <scope>NUCLEOTIDE SEQUENCE [LARGE SCALE GENOMIC DNA]</scope>
    <source>
        <strain evidence="2 3">LF13</strain>
    </source>
</reference>
<dbReference type="AlphaFoldDB" id="A0A1J1C6R3"/>
<dbReference type="SUPFAM" id="SSF52141">
    <property type="entry name" value="Uracil-DNA glycosylase-like"/>
    <property type="match status" value="1"/>
</dbReference>
<organism evidence="2 3">
    <name type="scientific">Caldithrix abyssi DSM 13497</name>
    <dbReference type="NCBI Taxonomy" id="880073"/>
    <lineage>
        <taxon>Bacteria</taxon>
        <taxon>Pseudomonadati</taxon>
        <taxon>Calditrichota</taxon>
        <taxon>Calditrichia</taxon>
        <taxon>Calditrichales</taxon>
        <taxon>Calditrichaceae</taxon>
        <taxon>Caldithrix</taxon>
    </lineage>
</organism>
<dbReference type="Proteomes" id="UP000183868">
    <property type="component" value="Chromosome"/>
</dbReference>
<dbReference type="EMBL" id="CP018099">
    <property type="protein sequence ID" value="APF17698.1"/>
    <property type="molecule type" value="Genomic_DNA"/>
</dbReference>
<dbReference type="InterPro" id="IPR036895">
    <property type="entry name" value="Uracil-DNA_glycosylase-like_sf"/>
</dbReference>
<dbReference type="Gene3D" id="3.40.470.10">
    <property type="entry name" value="Uracil-DNA glycosylase-like domain"/>
    <property type="match status" value="1"/>
</dbReference>
<dbReference type="OrthoDB" id="5290748at2"/>
<gene>
    <name evidence="2" type="ORF">Cabys_947</name>
</gene>
<dbReference type="RefSeq" id="WP_044281193.1">
    <property type="nucleotide sequence ID" value="NZ_CP018099.1"/>
</dbReference>
<evidence type="ECO:0000259" key="1">
    <source>
        <dbReference type="Pfam" id="PF03167"/>
    </source>
</evidence>
<dbReference type="InterPro" id="IPR005122">
    <property type="entry name" value="Uracil-DNA_glycosylase-like"/>
</dbReference>
<sequence length="287" mass="33570">MKRNCEAYNHANAAYARIRAVDLLRYTIYEGNNMNPTISRFLKDCYKNYIPSIRIDVPEFPEKYFYPGGNPVRPVLPVQIAQNKIMIIGAFPSARFERRNGKLIPIADNLSPFSEEKYFDGREIRTQASRESLNKNYFPQLGIELNDLWITDLVKIYLFPKKHIKNCREISPHIEFVNTHKLFKKIAKSESNIFWIKREIEICNPQFIITLGEVPARVISSDYKTKNKELLNGSIREVYLNKKYKISHLAHPEIRRINKDWDEITKNAIKNLANKIKKLDLSKHGSV</sequence>
<proteinExistence type="predicted"/>